<dbReference type="AlphaFoldDB" id="A0A2N5D4Z7"/>
<gene>
    <name evidence="4" type="ORF">C1707_13440</name>
    <name evidence="5" type="ORF">CFHF_01530</name>
</gene>
<dbReference type="Pfam" id="PF03061">
    <property type="entry name" value="4HBT"/>
    <property type="match status" value="1"/>
</dbReference>
<name>A0A2N5D4Z7_9CAUL</name>
<dbReference type="EMBL" id="CP026100">
    <property type="protein sequence ID" value="AYV47181.1"/>
    <property type="molecule type" value="Genomic_DNA"/>
</dbReference>
<reference evidence="4 7" key="2">
    <citation type="submission" date="2018-01" db="EMBL/GenBank/DDBJ databases">
        <title>Complete genome sequence of Caulobacter flavus RHGG3.</title>
        <authorList>
            <person name="Yang E."/>
        </authorList>
    </citation>
    <scope>NUCLEOTIDE SEQUENCE [LARGE SCALE GENOMIC DNA]</scope>
    <source>
        <strain evidence="4 7">RHGG3</strain>
    </source>
</reference>
<dbReference type="GO" id="GO:0047617">
    <property type="term" value="F:fatty acyl-CoA hydrolase activity"/>
    <property type="evidence" value="ECO:0007669"/>
    <property type="project" value="InterPro"/>
</dbReference>
<proteinExistence type="inferred from homology"/>
<dbReference type="RefSeq" id="WP_101711268.1">
    <property type="nucleotide sequence ID" value="NZ_CP026100.1"/>
</dbReference>
<organism evidence="5 6">
    <name type="scientific">Caulobacter flavus</name>
    <dbReference type="NCBI Taxonomy" id="1679497"/>
    <lineage>
        <taxon>Bacteria</taxon>
        <taxon>Pseudomonadati</taxon>
        <taxon>Pseudomonadota</taxon>
        <taxon>Alphaproteobacteria</taxon>
        <taxon>Caulobacterales</taxon>
        <taxon>Caulobacteraceae</taxon>
        <taxon>Caulobacter</taxon>
    </lineage>
</organism>
<evidence type="ECO:0000256" key="2">
    <source>
        <dbReference type="ARBA" id="ARBA00022801"/>
    </source>
</evidence>
<dbReference type="NCBIfam" id="TIGR00369">
    <property type="entry name" value="unchar_dom_1"/>
    <property type="match status" value="1"/>
</dbReference>
<sequence length="153" mass="16437">MDGGNEIVSGPRLIEDGEWAGWRTWAGLDPFEDQTGPFYFREDDGKVRCAFRAEPRHMNGGGFMHGGCMLTFADFSLFAIAWRELDNAKAVTVSLNGDFVGPAKAGDLVEATGEVVRAGGSMIFVRGLLSTGGQPMLTFSGVIKKIWTMGGPA</sequence>
<accession>A0A2N5D4Z7</accession>
<dbReference type="KEGG" id="cfh:C1707_13440"/>
<dbReference type="Gene3D" id="3.10.129.10">
    <property type="entry name" value="Hotdog Thioesterase"/>
    <property type="match status" value="1"/>
</dbReference>
<protein>
    <submittedName>
        <fullName evidence="5">Thioesterase</fullName>
    </submittedName>
</protein>
<dbReference type="InterPro" id="IPR029069">
    <property type="entry name" value="HotDog_dom_sf"/>
</dbReference>
<dbReference type="Proteomes" id="UP000234483">
    <property type="component" value="Unassembled WGS sequence"/>
</dbReference>
<keyword evidence="2" id="KW-0378">Hydrolase</keyword>
<reference evidence="5 6" key="1">
    <citation type="submission" date="2017-12" db="EMBL/GenBank/DDBJ databases">
        <title>The genome sequence of Caulobacter flavus CGMCC1 15093.</title>
        <authorList>
            <person name="Gao J."/>
            <person name="Mao X."/>
            <person name="Sun J."/>
        </authorList>
    </citation>
    <scope>NUCLEOTIDE SEQUENCE [LARGE SCALE GENOMIC DNA]</scope>
    <source>
        <strain evidence="5 6">CGMCC1 15093</strain>
    </source>
</reference>
<evidence type="ECO:0000313" key="5">
    <source>
        <dbReference type="EMBL" id="PLR21157.1"/>
    </source>
</evidence>
<dbReference type="InterPro" id="IPR003736">
    <property type="entry name" value="PAAI_dom"/>
</dbReference>
<evidence type="ECO:0000313" key="7">
    <source>
        <dbReference type="Proteomes" id="UP000281192"/>
    </source>
</evidence>
<dbReference type="PANTHER" id="PTHR21660">
    <property type="entry name" value="THIOESTERASE SUPERFAMILY MEMBER-RELATED"/>
    <property type="match status" value="1"/>
</dbReference>
<comment type="similarity">
    <text evidence="1">Belongs to the thioesterase PaaI family.</text>
</comment>
<dbReference type="InterPro" id="IPR039298">
    <property type="entry name" value="ACOT13"/>
</dbReference>
<dbReference type="CDD" id="cd03443">
    <property type="entry name" value="PaaI_thioesterase"/>
    <property type="match status" value="1"/>
</dbReference>
<keyword evidence="7" id="KW-1185">Reference proteome</keyword>
<dbReference type="OrthoDB" id="5741080at2"/>
<dbReference type="EMBL" id="PJRQ01000003">
    <property type="protein sequence ID" value="PLR21157.1"/>
    <property type="molecule type" value="Genomic_DNA"/>
</dbReference>
<dbReference type="PANTHER" id="PTHR21660:SF1">
    <property type="entry name" value="ACYL-COENZYME A THIOESTERASE 13"/>
    <property type="match status" value="1"/>
</dbReference>
<evidence type="ECO:0000256" key="1">
    <source>
        <dbReference type="ARBA" id="ARBA00008324"/>
    </source>
</evidence>
<dbReference type="InterPro" id="IPR006683">
    <property type="entry name" value="Thioestr_dom"/>
</dbReference>
<evidence type="ECO:0000313" key="4">
    <source>
        <dbReference type="EMBL" id="AYV47181.1"/>
    </source>
</evidence>
<feature type="domain" description="Thioesterase" evidence="3">
    <location>
        <begin position="61"/>
        <end position="132"/>
    </location>
</feature>
<dbReference type="Proteomes" id="UP000281192">
    <property type="component" value="Chromosome"/>
</dbReference>
<evidence type="ECO:0000313" key="6">
    <source>
        <dbReference type="Proteomes" id="UP000234483"/>
    </source>
</evidence>
<evidence type="ECO:0000259" key="3">
    <source>
        <dbReference type="Pfam" id="PF03061"/>
    </source>
</evidence>
<dbReference type="SUPFAM" id="SSF54637">
    <property type="entry name" value="Thioesterase/thiol ester dehydrase-isomerase"/>
    <property type="match status" value="1"/>
</dbReference>